<dbReference type="InterPro" id="IPR001296">
    <property type="entry name" value="Glyco_trans_1"/>
</dbReference>
<dbReference type="Pfam" id="PF13439">
    <property type="entry name" value="Glyco_transf_4"/>
    <property type="match status" value="1"/>
</dbReference>
<proteinExistence type="predicted"/>
<dbReference type="InterPro" id="IPR028098">
    <property type="entry name" value="Glyco_trans_4-like_N"/>
</dbReference>
<gene>
    <name evidence="3" type="ORF">SAMN05444362_103159</name>
</gene>
<dbReference type="SUPFAM" id="SSF53756">
    <property type="entry name" value="UDP-Glycosyltransferase/glycogen phosphorylase"/>
    <property type="match status" value="1"/>
</dbReference>
<keyword evidence="3" id="KW-0808">Transferase</keyword>
<dbReference type="STRING" id="1346286.SAMN05444362_103159"/>
<organism evidence="3 4">
    <name type="scientific">Dysgonomonas macrotermitis</name>
    <dbReference type="NCBI Taxonomy" id="1346286"/>
    <lineage>
        <taxon>Bacteria</taxon>
        <taxon>Pseudomonadati</taxon>
        <taxon>Bacteroidota</taxon>
        <taxon>Bacteroidia</taxon>
        <taxon>Bacteroidales</taxon>
        <taxon>Dysgonomonadaceae</taxon>
        <taxon>Dysgonomonas</taxon>
    </lineage>
</organism>
<dbReference type="PANTHER" id="PTHR45947:SF3">
    <property type="entry name" value="SULFOQUINOVOSYL TRANSFERASE SQD2"/>
    <property type="match status" value="1"/>
</dbReference>
<dbReference type="RefSeq" id="WP_062177495.1">
    <property type="nucleotide sequence ID" value="NZ_BBXL01000003.1"/>
</dbReference>
<evidence type="ECO:0000313" key="3">
    <source>
        <dbReference type="EMBL" id="SHF04608.1"/>
    </source>
</evidence>
<evidence type="ECO:0000259" key="2">
    <source>
        <dbReference type="Pfam" id="PF13439"/>
    </source>
</evidence>
<dbReference type="EMBL" id="FQUC01000003">
    <property type="protein sequence ID" value="SHF04608.1"/>
    <property type="molecule type" value="Genomic_DNA"/>
</dbReference>
<dbReference type="GO" id="GO:0016757">
    <property type="term" value="F:glycosyltransferase activity"/>
    <property type="evidence" value="ECO:0007669"/>
    <property type="project" value="InterPro"/>
</dbReference>
<keyword evidence="4" id="KW-1185">Reference proteome</keyword>
<feature type="domain" description="Glycosyltransferase subfamily 4-like N-terminal" evidence="2">
    <location>
        <begin position="518"/>
        <end position="666"/>
    </location>
</feature>
<evidence type="ECO:0000313" key="4">
    <source>
        <dbReference type="Proteomes" id="UP000184480"/>
    </source>
</evidence>
<dbReference type="PANTHER" id="PTHR45947">
    <property type="entry name" value="SULFOQUINOVOSYL TRANSFERASE SQD2"/>
    <property type="match status" value="1"/>
</dbReference>
<dbReference type="Gene3D" id="3.40.50.2000">
    <property type="entry name" value="Glycogen Phosphorylase B"/>
    <property type="match status" value="2"/>
</dbReference>
<dbReference type="SUPFAM" id="SSF89550">
    <property type="entry name" value="PHP domain-like"/>
    <property type="match status" value="1"/>
</dbReference>
<dbReference type="Proteomes" id="UP000184480">
    <property type="component" value="Unassembled WGS sequence"/>
</dbReference>
<sequence>MEKNFQKNLKDELDKFLEYEKNKYPLKDTLKIDLHCHDYNSDVPDELIGRLLRVPETWISSEVLLHELERNGCDAYTITNHNNARSCYIMQDKGYDILTAAEFSCWVPDFNTGIHVLTYGFTPEQEKRLNKLRKNIYAFQEFTWEHDIPTIWAHPLYHYSVKEMPPQDFFNKMLLLFERFEFLNGQRDTWQNILVKEWISQVNEESLYNYSQQYNIGLTQYCRHPYKKILTGGSDSHMGIFSGMTGVHAYVPDLQKKLETTSRSQLILEAIKEGNLAVYGSHQNTEKLTLAFLNYVCQIAINFKDPGLIRLLLHKGDTTEKVASILVSNVFSEVQNHKVTMSFIKLFYECMMGKKPAFYKRLLVSSAYKPVFDIAANMPSLYNKDSDEFVTGYYDSLLSINNQINGILAKRLETKMDEIDKDNWSKSFDSIISELELPTSIRSYIGKSDNEKKIDISSFLDGLSFPFFTSLFILAAHFTSAKALYNTRPFLKHFSKALKKHQHPKRILWMTDTFGDKNGVSIFLKQMHEQIKLRDLPIDIIVCSDKIESDDHLTVLKPLTQFNIPSYQDQTINIPNFVELHNLFLEGEYDRIICSTEGIMGIFALYLKHAYTVEASFYLHTDWLMFARKVLNFNSRNSDRMRRMLRFFYKSFDRVLVLNSDQMKWLTGTQMMLDPEKVCKTSHWVNPCFKPRSSNKIINFGIEENVPVLLYVGRLSQEKGVLEIPAIYKQVKKVHPDARLVIVGKGPASKELKVEIPDAIFIDWVDQEKLADIYSSADILLLPSRFDTFCNVVLEAISCGLPVVAYNSKGPKDIIIDMECGFLVEYPTEMAAKINYYLGLENKEPIKTAAIKRSLDFDVETIINELIDYTGLNND</sequence>
<evidence type="ECO:0000259" key="1">
    <source>
        <dbReference type="Pfam" id="PF00534"/>
    </source>
</evidence>
<dbReference type="Pfam" id="PF00534">
    <property type="entry name" value="Glycos_transf_1"/>
    <property type="match status" value="1"/>
</dbReference>
<dbReference type="InterPro" id="IPR016195">
    <property type="entry name" value="Pol/histidinol_Pase-like"/>
</dbReference>
<reference evidence="4" key="1">
    <citation type="submission" date="2016-11" db="EMBL/GenBank/DDBJ databases">
        <authorList>
            <person name="Varghese N."/>
            <person name="Submissions S."/>
        </authorList>
    </citation>
    <scope>NUCLEOTIDE SEQUENCE [LARGE SCALE GENOMIC DNA]</scope>
    <source>
        <strain evidence="4">DSM 27370</strain>
    </source>
</reference>
<dbReference type="AlphaFoldDB" id="A0A1M4YG14"/>
<feature type="domain" description="Glycosyl transferase family 1" evidence="1">
    <location>
        <begin position="700"/>
        <end position="842"/>
    </location>
</feature>
<accession>A0A1M4YG14</accession>
<name>A0A1M4YG14_9BACT</name>
<dbReference type="Gene3D" id="3.20.20.140">
    <property type="entry name" value="Metal-dependent hydrolases"/>
    <property type="match status" value="1"/>
</dbReference>
<protein>
    <submittedName>
        <fullName evidence="3">Glycosyltransferase involved in cell wall bisynthesis</fullName>
    </submittedName>
</protein>
<dbReference type="OrthoDB" id="1096251at2"/>
<dbReference type="InterPro" id="IPR050194">
    <property type="entry name" value="Glycosyltransferase_grp1"/>
</dbReference>